<evidence type="ECO:0000313" key="2">
    <source>
        <dbReference type="Proteomes" id="UP000703269"/>
    </source>
</evidence>
<dbReference type="EMBL" id="BPQB01000176">
    <property type="protein sequence ID" value="GJF00641.1"/>
    <property type="molecule type" value="Genomic_DNA"/>
</dbReference>
<dbReference type="Proteomes" id="UP000703269">
    <property type="component" value="Unassembled WGS sequence"/>
</dbReference>
<name>A0A9P3GRQ1_9APHY</name>
<proteinExistence type="predicted"/>
<evidence type="ECO:0000313" key="1">
    <source>
        <dbReference type="EMBL" id="GJF00641.1"/>
    </source>
</evidence>
<accession>A0A9P3GRQ1</accession>
<dbReference type="AlphaFoldDB" id="A0A9P3GRQ1"/>
<gene>
    <name evidence="1" type="ORF">PsYK624_169350</name>
</gene>
<sequence length="102" mass="10617">MPCDAAIELAGRLPPNAAPDTLVLKAAHAECGGKDAAASTADTVEDDASAALLASLAKCTRQRRKALLCFAAPYWLFLGLGSRNGSAGPLLPTVQKHYAVRR</sequence>
<keyword evidence="2" id="KW-1185">Reference proteome</keyword>
<protein>
    <submittedName>
        <fullName evidence="1">Uncharacterized protein</fullName>
    </submittedName>
</protein>
<reference evidence="1 2" key="1">
    <citation type="submission" date="2021-08" db="EMBL/GenBank/DDBJ databases">
        <title>Draft Genome Sequence of Phanerochaete sordida strain YK-624.</title>
        <authorList>
            <person name="Mori T."/>
            <person name="Dohra H."/>
            <person name="Suzuki T."/>
            <person name="Kawagishi H."/>
            <person name="Hirai H."/>
        </authorList>
    </citation>
    <scope>NUCLEOTIDE SEQUENCE [LARGE SCALE GENOMIC DNA]</scope>
    <source>
        <strain evidence="1 2">YK-624</strain>
    </source>
</reference>
<organism evidence="1 2">
    <name type="scientific">Phanerochaete sordida</name>
    <dbReference type="NCBI Taxonomy" id="48140"/>
    <lineage>
        <taxon>Eukaryota</taxon>
        <taxon>Fungi</taxon>
        <taxon>Dikarya</taxon>
        <taxon>Basidiomycota</taxon>
        <taxon>Agaricomycotina</taxon>
        <taxon>Agaricomycetes</taxon>
        <taxon>Polyporales</taxon>
        <taxon>Phanerochaetaceae</taxon>
        <taxon>Phanerochaete</taxon>
    </lineage>
</organism>
<comment type="caution">
    <text evidence="1">The sequence shown here is derived from an EMBL/GenBank/DDBJ whole genome shotgun (WGS) entry which is preliminary data.</text>
</comment>